<dbReference type="RefSeq" id="WP_176009257.1">
    <property type="nucleotide sequence ID" value="NZ_CP041372.2"/>
</dbReference>
<evidence type="ECO:0000313" key="1">
    <source>
        <dbReference type="EMBL" id="QKS71221.1"/>
    </source>
</evidence>
<accession>A0A859FE90</accession>
<dbReference type="AlphaFoldDB" id="A0A859FE90"/>
<reference evidence="2" key="1">
    <citation type="submission" date="2019-07" db="EMBL/GenBank/DDBJ databases">
        <title>Bacillus alkalisoli sp. nov. isolated from saline soil.</title>
        <authorList>
            <person name="Sun J.-Q."/>
            <person name="Xu L."/>
        </authorList>
    </citation>
    <scope>NUCLEOTIDE SEQUENCE [LARGE SCALE GENOMIC DNA]</scope>
    <source>
        <strain evidence="2">M4U3P1</strain>
    </source>
</reference>
<name>A0A859FE90_9BACI</name>
<organism evidence="1 2">
    <name type="scientific">Paenalkalicoccus suaedae</name>
    <dbReference type="NCBI Taxonomy" id="2592382"/>
    <lineage>
        <taxon>Bacteria</taxon>
        <taxon>Bacillati</taxon>
        <taxon>Bacillota</taxon>
        <taxon>Bacilli</taxon>
        <taxon>Bacillales</taxon>
        <taxon>Bacillaceae</taxon>
        <taxon>Paenalkalicoccus</taxon>
    </lineage>
</organism>
<proteinExistence type="predicted"/>
<protein>
    <submittedName>
        <fullName evidence="1">Uncharacterized protein</fullName>
    </submittedName>
</protein>
<dbReference type="Proteomes" id="UP000318138">
    <property type="component" value="Chromosome"/>
</dbReference>
<sequence>MSHHDRIKTVCNRFIDGEFDLVELQSRLETAIFPEELKDNELEILNDLEIIRFTQSEENHHQLALVVVNRLLRMLEDY</sequence>
<dbReference type="EMBL" id="CP041372">
    <property type="protein sequence ID" value="QKS71221.1"/>
    <property type="molecule type" value="Genomic_DNA"/>
</dbReference>
<evidence type="ECO:0000313" key="2">
    <source>
        <dbReference type="Proteomes" id="UP000318138"/>
    </source>
</evidence>
<keyword evidence="2" id="KW-1185">Reference proteome</keyword>
<dbReference type="KEGG" id="psua:FLK61_31410"/>
<gene>
    <name evidence="1" type="ORF">FLK61_31410</name>
</gene>